<gene>
    <name evidence="2" type="ORF">EHS25_001362</name>
</gene>
<dbReference type="Proteomes" id="UP000279259">
    <property type="component" value="Unassembled WGS sequence"/>
</dbReference>
<dbReference type="SUPFAM" id="SSF55961">
    <property type="entry name" value="Bet v1-like"/>
    <property type="match status" value="1"/>
</dbReference>
<evidence type="ECO:0000313" key="2">
    <source>
        <dbReference type="EMBL" id="RSH90029.1"/>
    </source>
</evidence>
<reference evidence="2 3" key="1">
    <citation type="submission" date="2018-11" db="EMBL/GenBank/DDBJ databases">
        <title>Genome sequence of Saitozyma podzolica DSM 27192.</title>
        <authorList>
            <person name="Aliyu H."/>
            <person name="Gorte O."/>
            <person name="Ochsenreither K."/>
        </authorList>
    </citation>
    <scope>NUCLEOTIDE SEQUENCE [LARGE SCALE GENOMIC DNA]</scope>
    <source>
        <strain evidence="2 3">DSM 27192</strain>
    </source>
</reference>
<evidence type="ECO:0000313" key="3">
    <source>
        <dbReference type="Proteomes" id="UP000279259"/>
    </source>
</evidence>
<name>A0A427YFS7_9TREE</name>
<accession>A0A427YFS7</accession>
<feature type="chain" id="PRO_5019029324" evidence="1">
    <location>
        <begin position="20"/>
        <end position="177"/>
    </location>
</feature>
<protein>
    <submittedName>
        <fullName evidence="2">Uncharacterized protein</fullName>
    </submittedName>
</protein>
<evidence type="ECO:0000256" key="1">
    <source>
        <dbReference type="SAM" id="SignalP"/>
    </source>
</evidence>
<comment type="caution">
    <text evidence="2">The sequence shown here is derived from an EMBL/GenBank/DDBJ whole genome shotgun (WGS) entry which is preliminary data.</text>
</comment>
<dbReference type="OrthoDB" id="2579385at2759"/>
<keyword evidence="1" id="KW-0732">Signal</keyword>
<dbReference type="EMBL" id="RSCD01000011">
    <property type="protein sequence ID" value="RSH90029.1"/>
    <property type="molecule type" value="Genomic_DNA"/>
</dbReference>
<sequence length="177" mass="18929">MSRFYHLASLLLVAPLSLAWYTANTTLTLAQVVGDPQCASNETAFHALNEIHIDQTPSAVWELVGNFQNLTWQGATNITVSGTQNAPNNTHTQQTPSGAATEELRTYLGPSSSPANPSQSVYFMQFFLQPLPGGLSGVTFDSVEDLLLAVKDGNGTKLTWETSTVIIFSGGQPTPAT</sequence>
<dbReference type="AlphaFoldDB" id="A0A427YFS7"/>
<proteinExistence type="predicted"/>
<organism evidence="2 3">
    <name type="scientific">Saitozyma podzolica</name>
    <dbReference type="NCBI Taxonomy" id="1890683"/>
    <lineage>
        <taxon>Eukaryota</taxon>
        <taxon>Fungi</taxon>
        <taxon>Dikarya</taxon>
        <taxon>Basidiomycota</taxon>
        <taxon>Agaricomycotina</taxon>
        <taxon>Tremellomycetes</taxon>
        <taxon>Tremellales</taxon>
        <taxon>Trimorphomycetaceae</taxon>
        <taxon>Saitozyma</taxon>
    </lineage>
</organism>
<feature type="signal peptide" evidence="1">
    <location>
        <begin position="1"/>
        <end position="19"/>
    </location>
</feature>
<keyword evidence="3" id="KW-1185">Reference proteome</keyword>